<keyword evidence="4" id="KW-0106">Calcium</keyword>
<evidence type="ECO:0000256" key="3">
    <source>
        <dbReference type="ARBA" id="ARBA00022801"/>
    </source>
</evidence>
<dbReference type="Proteomes" id="UP001597389">
    <property type="component" value="Unassembled WGS sequence"/>
</dbReference>
<dbReference type="PANTHER" id="PTHR42693:SF53">
    <property type="entry name" value="ENDO-4-O-SULFATASE"/>
    <property type="match status" value="1"/>
</dbReference>
<accession>A0ABW4ZG22</accession>
<name>A0ABW4ZG22_9BACT</name>
<feature type="signal peptide" evidence="5">
    <location>
        <begin position="1"/>
        <end position="18"/>
    </location>
</feature>
<comment type="caution">
    <text evidence="7">The sequence shown here is derived from an EMBL/GenBank/DDBJ whole genome shotgun (WGS) entry which is preliminary data.</text>
</comment>
<keyword evidence="2" id="KW-0479">Metal-binding</keyword>
<feature type="domain" description="Sulfatase N-terminal" evidence="6">
    <location>
        <begin position="21"/>
        <end position="344"/>
    </location>
</feature>
<dbReference type="InterPro" id="IPR017850">
    <property type="entry name" value="Alkaline_phosphatase_core_sf"/>
</dbReference>
<dbReference type="Gene3D" id="3.30.1120.10">
    <property type="match status" value="1"/>
</dbReference>
<evidence type="ECO:0000256" key="4">
    <source>
        <dbReference type="ARBA" id="ARBA00022837"/>
    </source>
</evidence>
<proteinExistence type="inferred from homology"/>
<dbReference type="InterPro" id="IPR024607">
    <property type="entry name" value="Sulfatase_CS"/>
</dbReference>
<comment type="similarity">
    <text evidence="1">Belongs to the sulfatase family.</text>
</comment>
<evidence type="ECO:0000256" key="1">
    <source>
        <dbReference type="ARBA" id="ARBA00008779"/>
    </source>
</evidence>
<dbReference type="RefSeq" id="WP_377178788.1">
    <property type="nucleotide sequence ID" value="NZ_JBHUJB010000083.1"/>
</dbReference>
<sequence length="471" mass="52704">MHIRLLFLLLLTSCLASATPPNLIVIMADDLGYQDVGFMGAKHIPTPHIDTIAQNGTTCTSAYVTYPVCGPSRAGFITGRYQQRFGFERNPAFSPTDPDAGLHPNERTLGTTLQLAGYHTGLIGKWHLGAHPNFHPLKRGFHEFFGHLGGGKNYFPKDHSIKSDAHAKNEHQSYRSHINRGYAPVKTTKYLTDAFSDEAVSFITRNRNKPFFLFLSYNAPHGPLQATQQKLNQCAKLPFSNPKRTTYAAMLSSLDDGVGKVITTLKKYDLTEKTLVVFLSDNGGPESQNASSNGPLRGQKSSNYEGGYRIPFAIQWPGHIPAGKKFHKPVSSLDVYATIAALAKAPIRPETPLDGVNLIPYLNGQITEPPHPFIYLRKYDQNKFAIRDHQYKLVIQGGRSRKDFKHAKIELYDLSNDLGERKNQIHAMPEKARQLQRQLNRWTAPLTTPYFEGLIFHKNGTPKKTSKKKTP</sequence>
<reference evidence="8" key="1">
    <citation type="journal article" date="2019" name="Int. J. Syst. Evol. Microbiol.">
        <title>The Global Catalogue of Microorganisms (GCM) 10K type strain sequencing project: providing services to taxonomists for standard genome sequencing and annotation.</title>
        <authorList>
            <consortium name="The Broad Institute Genomics Platform"/>
            <consortium name="The Broad Institute Genome Sequencing Center for Infectious Disease"/>
            <person name="Wu L."/>
            <person name="Ma J."/>
        </authorList>
    </citation>
    <scope>NUCLEOTIDE SEQUENCE [LARGE SCALE GENOMIC DNA]</scope>
    <source>
        <strain evidence="8">CCUG 57942</strain>
    </source>
</reference>
<evidence type="ECO:0000259" key="6">
    <source>
        <dbReference type="Pfam" id="PF00884"/>
    </source>
</evidence>
<dbReference type="SUPFAM" id="SSF53649">
    <property type="entry name" value="Alkaline phosphatase-like"/>
    <property type="match status" value="1"/>
</dbReference>
<dbReference type="Pfam" id="PF00884">
    <property type="entry name" value="Sulfatase"/>
    <property type="match status" value="1"/>
</dbReference>
<dbReference type="Gene3D" id="3.40.720.10">
    <property type="entry name" value="Alkaline Phosphatase, subunit A"/>
    <property type="match status" value="1"/>
</dbReference>
<dbReference type="InterPro" id="IPR050738">
    <property type="entry name" value="Sulfatase"/>
</dbReference>
<feature type="chain" id="PRO_5047109078" evidence="5">
    <location>
        <begin position="19"/>
        <end position="471"/>
    </location>
</feature>
<dbReference type="EMBL" id="JBHUJB010000083">
    <property type="protein sequence ID" value="MFD2160492.1"/>
    <property type="molecule type" value="Genomic_DNA"/>
</dbReference>
<keyword evidence="3" id="KW-0378">Hydrolase</keyword>
<dbReference type="InterPro" id="IPR000917">
    <property type="entry name" value="Sulfatase_N"/>
</dbReference>
<dbReference type="PROSITE" id="PS00149">
    <property type="entry name" value="SULFATASE_2"/>
    <property type="match status" value="1"/>
</dbReference>
<gene>
    <name evidence="7" type="ORF">ACFSW8_16425</name>
</gene>
<dbReference type="PANTHER" id="PTHR42693">
    <property type="entry name" value="ARYLSULFATASE FAMILY MEMBER"/>
    <property type="match status" value="1"/>
</dbReference>
<evidence type="ECO:0000256" key="5">
    <source>
        <dbReference type="SAM" id="SignalP"/>
    </source>
</evidence>
<evidence type="ECO:0000313" key="8">
    <source>
        <dbReference type="Proteomes" id="UP001597389"/>
    </source>
</evidence>
<keyword evidence="8" id="KW-1185">Reference proteome</keyword>
<evidence type="ECO:0000313" key="7">
    <source>
        <dbReference type="EMBL" id="MFD2160492.1"/>
    </source>
</evidence>
<dbReference type="PROSITE" id="PS00523">
    <property type="entry name" value="SULFATASE_1"/>
    <property type="match status" value="1"/>
</dbReference>
<protein>
    <submittedName>
        <fullName evidence="7">Sulfatase-like hydrolase/transferase</fullName>
    </submittedName>
</protein>
<organism evidence="7 8">
    <name type="scientific">Rubritalea tangerina</name>
    <dbReference type="NCBI Taxonomy" id="430798"/>
    <lineage>
        <taxon>Bacteria</taxon>
        <taxon>Pseudomonadati</taxon>
        <taxon>Verrucomicrobiota</taxon>
        <taxon>Verrucomicrobiia</taxon>
        <taxon>Verrucomicrobiales</taxon>
        <taxon>Rubritaleaceae</taxon>
        <taxon>Rubritalea</taxon>
    </lineage>
</organism>
<evidence type="ECO:0000256" key="2">
    <source>
        <dbReference type="ARBA" id="ARBA00022723"/>
    </source>
</evidence>
<keyword evidence="5" id="KW-0732">Signal</keyword>